<evidence type="ECO:0008006" key="3">
    <source>
        <dbReference type="Google" id="ProtNLM"/>
    </source>
</evidence>
<dbReference type="RefSeq" id="WP_379561278.1">
    <property type="nucleotide sequence ID" value="NZ_CP085256.1"/>
</dbReference>
<organism evidence="1 2">
    <name type="scientific">Oceanobacillus kapialis</name>
    <dbReference type="NCBI Taxonomy" id="481353"/>
    <lineage>
        <taxon>Bacteria</taxon>
        <taxon>Bacillati</taxon>
        <taxon>Bacillota</taxon>
        <taxon>Bacilli</taxon>
        <taxon>Bacillales</taxon>
        <taxon>Bacillaceae</taxon>
        <taxon>Oceanobacillus</taxon>
    </lineage>
</organism>
<name>A0ABW5PZ50_9BACI</name>
<proteinExistence type="predicted"/>
<reference evidence="2" key="1">
    <citation type="journal article" date="2019" name="Int. J. Syst. Evol. Microbiol.">
        <title>The Global Catalogue of Microorganisms (GCM) 10K type strain sequencing project: providing services to taxonomists for standard genome sequencing and annotation.</title>
        <authorList>
            <consortium name="The Broad Institute Genomics Platform"/>
            <consortium name="The Broad Institute Genome Sequencing Center for Infectious Disease"/>
            <person name="Wu L."/>
            <person name="Ma J."/>
        </authorList>
    </citation>
    <scope>NUCLEOTIDE SEQUENCE [LARGE SCALE GENOMIC DNA]</scope>
    <source>
        <strain evidence="2">TISTR 1858</strain>
    </source>
</reference>
<keyword evidence="2" id="KW-1185">Reference proteome</keyword>
<dbReference type="EMBL" id="JBHUMX010000014">
    <property type="protein sequence ID" value="MFD2628556.1"/>
    <property type="molecule type" value="Genomic_DNA"/>
</dbReference>
<protein>
    <recommendedName>
        <fullName evidence="3">WYL domain-containing protein</fullName>
    </recommendedName>
</protein>
<accession>A0ABW5PZ50</accession>
<evidence type="ECO:0000313" key="1">
    <source>
        <dbReference type="EMBL" id="MFD2628556.1"/>
    </source>
</evidence>
<dbReference type="Proteomes" id="UP001597451">
    <property type="component" value="Unassembled WGS sequence"/>
</dbReference>
<evidence type="ECO:0000313" key="2">
    <source>
        <dbReference type="Proteomes" id="UP001597451"/>
    </source>
</evidence>
<gene>
    <name evidence="1" type="ORF">ACFSUN_07120</name>
</gene>
<sequence length="71" mass="8392">MNGVLKRSMETKQKIVVFYMDGNQQVTQRFIRVLKMDEKRVLAYCYYRKNVRTFKRENILSAGTVNKKVGA</sequence>
<comment type="caution">
    <text evidence="1">The sequence shown here is derived from an EMBL/GenBank/DDBJ whole genome shotgun (WGS) entry which is preliminary data.</text>
</comment>